<gene>
    <name evidence="2" type="ORF">DXB12_14520</name>
</gene>
<dbReference type="AlphaFoldDB" id="A0A3E5GP25"/>
<comment type="caution">
    <text evidence="2">The sequence shown here is derived from an EMBL/GenBank/DDBJ whole genome shotgun (WGS) entry which is preliminary data.</text>
</comment>
<proteinExistence type="predicted"/>
<feature type="domain" description="Thoeris protein ThsB TIR-like" evidence="1">
    <location>
        <begin position="6"/>
        <end position="71"/>
    </location>
</feature>
<protein>
    <submittedName>
        <fullName evidence="2">Molecular chaperone Tir</fullName>
    </submittedName>
</protein>
<accession>A0A3E5GP25</accession>
<keyword evidence="3" id="KW-1185">Reference proteome</keyword>
<dbReference type="InterPro" id="IPR015032">
    <property type="entry name" value="ThsB__TIR-like_domain"/>
</dbReference>
<name>A0A3E5GP25_9FIRM</name>
<evidence type="ECO:0000313" key="2">
    <source>
        <dbReference type="EMBL" id="RGO47297.1"/>
    </source>
</evidence>
<reference evidence="2 3" key="1">
    <citation type="submission" date="2018-08" db="EMBL/GenBank/DDBJ databases">
        <title>A genome reference for cultivated species of the human gut microbiota.</title>
        <authorList>
            <person name="Zou Y."/>
            <person name="Xue W."/>
            <person name="Luo G."/>
        </authorList>
    </citation>
    <scope>NUCLEOTIDE SEQUENCE [LARGE SCALE GENOMIC DNA]</scope>
    <source>
        <strain evidence="2 3">OM02-12</strain>
    </source>
</reference>
<evidence type="ECO:0000259" key="1">
    <source>
        <dbReference type="Pfam" id="PF08937"/>
    </source>
</evidence>
<dbReference type="Pfam" id="PF08937">
    <property type="entry name" value="ThsB_TIR"/>
    <property type="match status" value="1"/>
</dbReference>
<sequence length="214" mass="25121">MSHNCFISFKKEDEYYKKEILEKLGADRIKGRSLDKWIESEDIDYIMQVIRSQYMKNTSVTLFLIGKHSSENEGFEYSSEDNCYYNKQNFIIRELKATFYDGKGNRRSGLLGIVLPDMYDAIYGGSYICSHCGEKINTVRINSQTVIREFSENYYLSPNCESGHCDESGRFCVLVKYDDFIKNPDKYIDKAFDKTNAEINKKVHWKDINHTYKK</sequence>
<dbReference type="RefSeq" id="WP_117614147.1">
    <property type="nucleotide sequence ID" value="NZ_QSVQ01000022.1"/>
</dbReference>
<dbReference type="Proteomes" id="UP000261055">
    <property type="component" value="Unassembled WGS sequence"/>
</dbReference>
<evidence type="ECO:0000313" key="3">
    <source>
        <dbReference type="Proteomes" id="UP000261055"/>
    </source>
</evidence>
<dbReference type="EMBL" id="QSVQ01000022">
    <property type="protein sequence ID" value="RGO47297.1"/>
    <property type="molecule type" value="Genomic_DNA"/>
</dbReference>
<organism evidence="2 3">
    <name type="scientific">Dorea formicigenerans</name>
    <dbReference type="NCBI Taxonomy" id="39486"/>
    <lineage>
        <taxon>Bacteria</taxon>
        <taxon>Bacillati</taxon>
        <taxon>Bacillota</taxon>
        <taxon>Clostridia</taxon>
        <taxon>Lachnospirales</taxon>
        <taxon>Lachnospiraceae</taxon>
        <taxon>Dorea</taxon>
    </lineage>
</organism>